<feature type="region of interest" description="Disordered" evidence="1">
    <location>
        <begin position="21"/>
        <end position="92"/>
    </location>
</feature>
<accession>A0A5C5U5T3</accession>
<evidence type="ECO:0000313" key="2">
    <source>
        <dbReference type="EMBL" id="TWT20670.1"/>
    </source>
</evidence>
<protein>
    <submittedName>
        <fullName evidence="2">Uncharacterized protein</fullName>
    </submittedName>
</protein>
<proteinExistence type="predicted"/>
<keyword evidence="3" id="KW-1185">Reference proteome</keyword>
<gene>
    <name evidence="2" type="ORF">FQY79_04910</name>
</gene>
<feature type="compositionally biased region" description="Basic and acidic residues" evidence="1">
    <location>
        <begin position="52"/>
        <end position="64"/>
    </location>
</feature>
<evidence type="ECO:0000256" key="1">
    <source>
        <dbReference type="SAM" id="MobiDB-lite"/>
    </source>
</evidence>
<reference evidence="2 3" key="1">
    <citation type="submission" date="2019-07" db="EMBL/GenBank/DDBJ databases">
        <title>Luteimonas sp. YD-1 nov., isolated from acidic soil.</title>
        <authorList>
            <person name="Zhou J."/>
        </authorList>
    </citation>
    <scope>NUCLEOTIDE SEQUENCE [LARGE SCALE GENOMIC DNA]</scope>
    <source>
        <strain evidence="2 3">YD-1</strain>
    </source>
</reference>
<feature type="compositionally biased region" description="Basic and acidic residues" evidence="1">
    <location>
        <begin position="76"/>
        <end position="92"/>
    </location>
</feature>
<evidence type="ECO:0000313" key="3">
    <source>
        <dbReference type="Proteomes" id="UP000315949"/>
    </source>
</evidence>
<dbReference type="EMBL" id="VOHE01000002">
    <property type="protein sequence ID" value="TWT20670.1"/>
    <property type="molecule type" value="Genomic_DNA"/>
</dbReference>
<dbReference type="AlphaFoldDB" id="A0A5C5U5T3"/>
<dbReference type="Proteomes" id="UP000315949">
    <property type="component" value="Unassembled WGS sequence"/>
</dbReference>
<organism evidence="2 3">
    <name type="scientific">Luteimonas wenzhouensis</name>
    <dbReference type="NCBI Taxonomy" id="2599615"/>
    <lineage>
        <taxon>Bacteria</taxon>
        <taxon>Pseudomonadati</taxon>
        <taxon>Pseudomonadota</taxon>
        <taxon>Gammaproteobacteria</taxon>
        <taxon>Lysobacterales</taxon>
        <taxon>Lysobacteraceae</taxon>
        <taxon>Luteimonas</taxon>
    </lineage>
</organism>
<sequence>MRKGHITPEQALAQTHALLEAKQAQDAAPRPWQALANGAAPAVGQPGYQSDEAARRAQDLHAAESRIPAIQGSASTRDRIQQGKRDHRGDGD</sequence>
<dbReference type="OrthoDB" id="6028465at2"/>
<comment type="caution">
    <text evidence="2">The sequence shown here is derived from an EMBL/GenBank/DDBJ whole genome shotgun (WGS) entry which is preliminary data.</text>
</comment>
<name>A0A5C5U5T3_9GAMM</name>